<dbReference type="eggNOG" id="KOG3595">
    <property type="taxonomic scope" value="Eukaryota"/>
</dbReference>
<feature type="domain" description="Dynein heavy chain C-terminal" evidence="1">
    <location>
        <begin position="1"/>
        <end position="87"/>
    </location>
</feature>
<dbReference type="Gene3D" id="3.10.490.20">
    <property type="match status" value="1"/>
</dbReference>
<dbReference type="EnsemblMetazoa" id="Aqu2.1.09282_001">
    <property type="protein sequence ID" value="Aqu2.1.09282_001"/>
    <property type="gene ID" value="Aqu2.1.09282"/>
</dbReference>
<dbReference type="PANTHER" id="PTHR46961">
    <property type="entry name" value="DYNEIN HEAVY CHAIN 1, AXONEMAL-LIKE PROTEIN"/>
    <property type="match status" value="1"/>
</dbReference>
<protein>
    <recommendedName>
        <fullName evidence="1">Dynein heavy chain C-terminal domain-containing protein</fullName>
    </recommendedName>
</protein>
<dbReference type="InterPro" id="IPR041228">
    <property type="entry name" value="Dynein_C"/>
</dbReference>
<dbReference type="InParanoid" id="A0A1X7T467"/>
<dbReference type="FunFam" id="3.10.490.20:FF:000009">
    <property type="entry name" value="Dynein heavy chain 4"/>
    <property type="match status" value="1"/>
</dbReference>
<dbReference type="GO" id="GO:0051959">
    <property type="term" value="F:dynein light intermediate chain binding"/>
    <property type="evidence" value="ECO:0007669"/>
    <property type="project" value="InterPro"/>
</dbReference>
<proteinExistence type="predicted"/>
<name>A0A1X7T467_AMPQE</name>
<evidence type="ECO:0000259" key="1">
    <source>
        <dbReference type="Pfam" id="PF18199"/>
    </source>
</evidence>
<dbReference type="OrthoDB" id="5593012at2759"/>
<dbReference type="STRING" id="400682.A0A1X7T467"/>
<reference evidence="2" key="1">
    <citation type="submission" date="2017-05" db="UniProtKB">
        <authorList>
            <consortium name="EnsemblMetazoa"/>
        </authorList>
    </citation>
    <scope>IDENTIFICATION</scope>
</reference>
<dbReference type="PANTHER" id="PTHR46961:SF13">
    <property type="entry name" value="DYNEIN AXONEMAL HEAVY CHAIN 3"/>
    <property type="match status" value="1"/>
</dbReference>
<accession>A0A1X7T467</accession>
<dbReference type="GO" id="GO:0030286">
    <property type="term" value="C:dynein complex"/>
    <property type="evidence" value="ECO:0007669"/>
    <property type="project" value="InterPro"/>
</dbReference>
<sequence length="91" mass="10137">MEGARWDREAKVIGESKPKSLYDIWLKPGKTLKFKLAPTYAAPVYKTSAGRGTLSTTGHSTNYVLTMQLPSDKPESHWINRGVAILCQLDD</sequence>
<dbReference type="Pfam" id="PF18199">
    <property type="entry name" value="Dynein_C"/>
    <property type="match status" value="1"/>
</dbReference>
<dbReference type="GO" id="GO:0045505">
    <property type="term" value="F:dynein intermediate chain binding"/>
    <property type="evidence" value="ECO:0007669"/>
    <property type="project" value="InterPro"/>
</dbReference>
<organism evidence="2">
    <name type="scientific">Amphimedon queenslandica</name>
    <name type="common">Sponge</name>
    <dbReference type="NCBI Taxonomy" id="400682"/>
    <lineage>
        <taxon>Eukaryota</taxon>
        <taxon>Metazoa</taxon>
        <taxon>Porifera</taxon>
        <taxon>Demospongiae</taxon>
        <taxon>Heteroscleromorpha</taxon>
        <taxon>Haplosclerida</taxon>
        <taxon>Niphatidae</taxon>
        <taxon>Amphimedon</taxon>
    </lineage>
</organism>
<dbReference type="AlphaFoldDB" id="A0A1X7T467"/>
<dbReference type="GO" id="GO:0007018">
    <property type="term" value="P:microtubule-based movement"/>
    <property type="evidence" value="ECO:0007669"/>
    <property type="project" value="InterPro"/>
</dbReference>
<dbReference type="InterPro" id="IPR026983">
    <property type="entry name" value="DHC"/>
</dbReference>
<dbReference type="InterPro" id="IPR043160">
    <property type="entry name" value="Dynein_C_barrel"/>
</dbReference>
<evidence type="ECO:0000313" key="2">
    <source>
        <dbReference type="EnsemblMetazoa" id="Aqu2.1.09282_001"/>
    </source>
</evidence>